<dbReference type="Proteomes" id="UP000516320">
    <property type="component" value="Chromosome"/>
</dbReference>
<feature type="domain" description="WYL" evidence="1">
    <location>
        <begin position="153"/>
        <end position="219"/>
    </location>
</feature>
<name>A0A7H0SNU4_9CORY</name>
<keyword evidence="3" id="KW-1185">Reference proteome</keyword>
<dbReference type="RefSeq" id="WP_187975675.1">
    <property type="nucleotide sequence ID" value="NZ_CP046884.1"/>
</dbReference>
<organism evidence="2 3">
    <name type="scientific">Corynebacterium poyangense</name>
    <dbReference type="NCBI Taxonomy" id="2684405"/>
    <lineage>
        <taxon>Bacteria</taxon>
        <taxon>Bacillati</taxon>
        <taxon>Actinomycetota</taxon>
        <taxon>Actinomycetes</taxon>
        <taxon>Mycobacteriales</taxon>
        <taxon>Corynebacteriaceae</taxon>
        <taxon>Corynebacterium</taxon>
    </lineage>
</organism>
<dbReference type="KEGG" id="cpoy:GP475_05875"/>
<reference evidence="2 3" key="1">
    <citation type="submission" date="2019-12" db="EMBL/GenBank/DDBJ databases">
        <title>Corynebacterium sp. nov., isolated from feces of the Anser Albifrons in China.</title>
        <authorList>
            <person name="Liu Q."/>
        </authorList>
    </citation>
    <scope>NUCLEOTIDE SEQUENCE [LARGE SCALE GENOMIC DNA]</scope>
    <source>
        <strain evidence="2 3">4H37-19</strain>
    </source>
</reference>
<dbReference type="Pfam" id="PF13280">
    <property type="entry name" value="WYL"/>
    <property type="match status" value="1"/>
</dbReference>
<dbReference type="InterPro" id="IPR028349">
    <property type="entry name" value="PafC-like"/>
</dbReference>
<accession>A0A7H0SNU4</accession>
<dbReference type="AlphaFoldDB" id="A0A7H0SNU4"/>
<dbReference type="InterPro" id="IPR026881">
    <property type="entry name" value="WYL_dom"/>
</dbReference>
<dbReference type="InterPro" id="IPR051534">
    <property type="entry name" value="CBASS_pafABC_assoc_protein"/>
</dbReference>
<protein>
    <submittedName>
        <fullName evidence="2">WYL domain-containing protein</fullName>
    </submittedName>
</protein>
<dbReference type="EMBL" id="CP046884">
    <property type="protein sequence ID" value="QNQ90219.1"/>
    <property type="molecule type" value="Genomic_DNA"/>
</dbReference>
<evidence type="ECO:0000313" key="2">
    <source>
        <dbReference type="EMBL" id="QNQ90219.1"/>
    </source>
</evidence>
<sequence>MSEENKESERLVNLLFAFIDADEKKNSGLSLDWIVDNVSGYAAKGIQKSSAKKKLRRDIKHLKLVGVPIKEQHSGGDLTLRLDQEHYALAPVAFSPEEATVLALAGDLGQSTQLAGFTRSGWVKIAASGVSREELSAPALAQSNDINQIPLKVLTQLLRAHEQGSRIRFHYQASPTSPPVLRTMDPWGVVLHRSRIYLVGFDIDREEPRSFRIQRVSDVAEIGPASHQPSKQNLQVYVEESLRRHKELVDICFRYRGTGAVEFMRIAQPRGNHRFILRGVDRDWAVRLAAGYAPDLVVESPPDVVAAIKDLLQVGESDACS</sequence>
<dbReference type="PANTHER" id="PTHR34580">
    <property type="match status" value="1"/>
</dbReference>
<dbReference type="PROSITE" id="PS52050">
    <property type="entry name" value="WYL"/>
    <property type="match status" value="1"/>
</dbReference>
<dbReference type="PANTHER" id="PTHR34580:SF3">
    <property type="entry name" value="PROTEIN PAFB"/>
    <property type="match status" value="1"/>
</dbReference>
<proteinExistence type="predicted"/>
<gene>
    <name evidence="2" type="ORF">GP475_05875</name>
</gene>
<dbReference type="PIRSF" id="PIRSF016838">
    <property type="entry name" value="PafC"/>
    <property type="match status" value="1"/>
</dbReference>
<evidence type="ECO:0000259" key="1">
    <source>
        <dbReference type="Pfam" id="PF13280"/>
    </source>
</evidence>
<evidence type="ECO:0000313" key="3">
    <source>
        <dbReference type="Proteomes" id="UP000516320"/>
    </source>
</evidence>